<dbReference type="InterPro" id="IPR029058">
    <property type="entry name" value="AB_hydrolase_fold"/>
</dbReference>
<accession>I0WTR7</accession>
<proteinExistence type="predicted"/>
<dbReference type="SUPFAM" id="SSF47336">
    <property type="entry name" value="ACP-like"/>
    <property type="match status" value="1"/>
</dbReference>
<reference evidence="2 3" key="1">
    <citation type="journal article" date="2012" name="J. Bacteriol.">
        <title>Draft genome sequence of the nitrophenol-degrading actinomycete Rhodococcus imtechensis RKJ300.</title>
        <authorList>
            <person name="Vikram S."/>
            <person name="Kumar S."/>
            <person name="Subramanian S."/>
            <person name="Raghava G.P."/>
        </authorList>
    </citation>
    <scope>NUCLEOTIDE SEQUENCE [LARGE SCALE GENOMIC DNA]</scope>
    <source>
        <strain evidence="2 3">RKJ300</strain>
    </source>
</reference>
<gene>
    <name evidence="2" type="ORF">W59_11726</name>
</gene>
<dbReference type="AlphaFoldDB" id="I0WTR7"/>
<dbReference type="PANTHER" id="PTHR45527">
    <property type="entry name" value="NONRIBOSOMAL PEPTIDE SYNTHETASE"/>
    <property type="match status" value="1"/>
</dbReference>
<dbReference type="GO" id="GO:0031177">
    <property type="term" value="F:phosphopantetheine binding"/>
    <property type="evidence" value="ECO:0007669"/>
    <property type="project" value="TreeGrafter"/>
</dbReference>
<dbReference type="Pfam" id="PF00550">
    <property type="entry name" value="PP-binding"/>
    <property type="match status" value="1"/>
</dbReference>
<organism evidence="2 3">
    <name type="scientific">Rhodococcus opacus RKJ300 = JCM 13270</name>
    <dbReference type="NCBI Taxonomy" id="1165867"/>
    <lineage>
        <taxon>Bacteria</taxon>
        <taxon>Bacillati</taxon>
        <taxon>Actinomycetota</taxon>
        <taxon>Actinomycetes</taxon>
        <taxon>Mycobacteriales</taxon>
        <taxon>Nocardiaceae</taxon>
        <taxon>Rhodococcus</taxon>
    </lineage>
</organism>
<dbReference type="PATRIC" id="fig|1165867.3.peg.2384"/>
<protein>
    <recommendedName>
        <fullName evidence="1">Carrier domain-containing protein</fullName>
    </recommendedName>
</protein>
<comment type="caution">
    <text evidence="2">The sequence shown here is derived from an EMBL/GenBank/DDBJ whole genome shotgun (WGS) entry which is preliminary data.</text>
</comment>
<dbReference type="GO" id="GO:0005829">
    <property type="term" value="C:cytosol"/>
    <property type="evidence" value="ECO:0007669"/>
    <property type="project" value="TreeGrafter"/>
</dbReference>
<evidence type="ECO:0000313" key="2">
    <source>
        <dbReference type="EMBL" id="EID79783.1"/>
    </source>
</evidence>
<evidence type="ECO:0000259" key="1">
    <source>
        <dbReference type="PROSITE" id="PS50075"/>
    </source>
</evidence>
<evidence type="ECO:0000313" key="3">
    <source>
        <dbReference type="Proteomes" id="UP000006447"/>
    </source>
</evidence>
<dbReference type="InterPro" id="IPR009081">
    <property type="entry name" value="PP-bd_ACP"/>
</dbReference>
<dbReference type="PANTHER" id="PTHR45527:SF1">
    <property type="entry name" value="FATTY ACID SYNTHASE"/>
    <property type="match status" value="1"/>
</dbReference>
<dbReference type="InterPro" id="IPR036736">
    <property type="entry name" value="ACP-like_sf"/>
</dbReference>
<dbReference type="PROSITE" id="PS50075">
    <property type="entry name" value="CARRIER"/>
    <property type="match status" value="1"/>
</dbReference>
<dbReference type="Gene3D" id="3.40.50.1820">
    <property type="entry name" value="alpha/beta hydrolase"/>
    <property type="match status" value="1"/>
</dbReference>
<dbReference type="GO" id="GO:0044550">
    <property type="term" value="P:secondary metabolite biosynthetic process"/>
    <property type="evidence" value="ECO:0007669"/>
    <property type="project" value="TreeGrafter"/>
</dbReference>
<dbReference type="GO" id="GO:0043041">
    <property type="term" value="P:amino acid activation for nonribosomal peptide biosynthetic process"/>
    <property type="evidence" value="ECO:0007669"/>
    <property type="project" value="TreeGrafter"/>
</dbReference>
<name>I0WTR7_RHOOP</name>
<dbReference type="Proteomes" id="UP000006447">
    <property type="component" value="Unassembled WGS sequence"/>
</dbReference>
<dbReference type="EMBL" id="AJJH01000056">
    <property type="protein sequence ID" value="EID79783.1"/>
    <property type="molecule type" value="Genomic_DNA"/>
</dbReference>
<feature type="domain" description="Carrier" evidence="1">
    <location>
        <begin position="1"/>
        <end position="60"/>
    </location>
</feature>
<sequence length="71" mass="7508">MLGVERVGIDDDFFELGGQSLSAMEAAVHLGAALGTPVDVRDLFEAPTVHELAIRNDQDTARPPESGADDT</sequence>